<name>A0A4Q5IUD6_9ACTN</name>
<evidence type="ECO:0000313" key="1">
    <source>
        <dbReference type="EMBL" id="RYU08768.1"/>
    </source>
</evidence>
<dbReference type="Proteomes" id="UP000291189">
    <property type="component" value="Unassembled WGS sequence"/>
</dbReference>
<dbReference type="OrthoDB" id="3829852at2"/>
<gene>
    <name evidence="1" type="ORF">ETU37_22730</name>
</gene>
<organism evidence="1 2">
    <name type="scientific">Nocardioides iriomotensis</name>
    <dbReference type="NCBI Taxonomy" id="715784"/>
    <lineage>
        <taxon>Bacteria</taxon>
        <taxon>Bacillati</taxon>
        <taxon>Actinomycetota</taxon>
        <taxon>Actinomycetes</taxon>
        <taxon>Propionibacteriales</taxon>
        <taxon>Nocardioidaceae</taxon>
        <taxon>Nocardioides</taxon>
    </lineage>
</organism>
<proteinExistence type="predicted"/>
<dbReference type="AlphaFoldDB" id="A0A4Q5IUD6"/>
<evidence type="ECO:0000313" key="2">
    <source>
        <dbReference type="Proteomes" id="UP000291189"/>
    </source>
</evidence>
<sequence>MTGLEHAIQGLREALDAPRRQHMWRWLVRHRMAAVKDALAPEGTRGGDAWLASRELTLHRERDSLIRRLTELGPAVLESDDVDTVRGELTKLVGALERYRQRLNDLVYDSVSLELGGSE</sequence>
<reference evidence="1 2" key="1">
    <citation type="submission" date="2019-01" db="EMBL/GenBank/DDBJ databases">
        <title>Nocardioides guangzhouensis sp. nov., an actinobacterium isolated from soil.</title>
        <authorList>
            <person name="Fu Y."/>
            <person name="Cai Y."/>
            <person name="Lin Z."/>
            <person name="Chen P."/>
        </authorList>
    </citation>
    <scope>NUCLEOTIDE SEQUENCE [LARGE SCALE GENOMIC DNA]</scope>
    <source>
        <strain evidence="1 2">NBRC 105384</strain>
    </source>
</reference>
<protein>
    <recommendedName>
        <fullName evidence="3">DUF4254 domain-containing protein</fullName>
    </recommendedName>
</protein>
<comment type="caution">
    <text evidence="1">The sequence shown here is derived from an EMBL/GenBank/DDBJ whole genome shotgun (WGS) entry which is preliminary data.</text>
</comment>
<dbReference type="EMBL" id="SDPU01000038">
    <property type="protein sequence ID" value="RYU08768.1"/>
    <property type="molecule type" value="Genomic_DNA"/>
</dbReference>
<accession>A0A4Q5IUD6</accession>
<evidence type="ECO:0008006" key="3">
    <source>
        <dbReference type="Google" id="ProtNLM"/>
    </source>
</evidence>
<dbReference type="RefSeq" id="WP_129989748.1">
    <property type="nucleotide sequence ID" value="NZ_SDPU01000038.1"/>
</dbReference>
<keyword evidence="2" id="KW-1185">Reference proteome</keyword>